<dbReference type="Proteomes" id="UP000190080">
    <property type="component" value="Unassembled WGS sequence"/>
</dbReference>
<protein>
    <submittedName>
        <fullName evidence="2">MazG nucleotide pyrophosphohydrolase domain protein</fullName>
    </submittedName>
</protein>
<dbReference type="Pfam" id="PF03819">
    <property type="entry name" value="MazG"/>
    <property type="match status" value="1"/>
</dbReference>
<gene>
    <name evidence="2" type="ORF">CLORY_08400</name>
</gene>
<dbReference type="InterPro" id="IPR004518">
    <property type="entry name" value="MazG-like_dom"/>
</dbReference>
<feature type="domain" description="NTP pyrophosphohydrolase MazG-like" evidence="1">
    <location>
        <begin position="36"/>
        <end position="105"/>
    </location>
</feature>
<reference evidence="2 3" key="1">
    <citation type="submission" date="2017-03" db="EMBL/GenBank/DDBJ databases">
        <title>Genome sequence of Clostridium oryzae DSM 28571.</title>
        <authorList>
            <person name="Poehlein A."/>
            <person name="Daniel R."/>
        </authorList>
    </citation>
    <scope>NUCLEOTIDE SEQUENCE [LARGE SCALE GENOMIC DNA]</scope>
    <source>
        <strain evidence="2 3">DSM 28571</strain>
    </source>
</reference>
<dbReference type="OrthoDB" id="1652579at2"/>
<dbReference type="STRING" id="1450648.CLORY_08400"/>
<accession>A0A1V4IV85</accession>
<dbReference type="EMBL" id="MZGV01000006">
    <property type="protein sequence ID" value="OPJ63968.1"/>
    <property type="molecule type" value="Genomic_DNA"/>
</dbReference>
<dbReference type="GO" id="GO:0016787">
    <property type="term" value="F:hydrolase activity"/>
    <property type="evidence" value="ECO:0007669"/>
    <property type="project" value="UniProtKB-KW"/>
</dbReference>
<proteinExistence type="predicted"/>
<evidence type="ECO:0000313" key="3">
    <source>
        <dbReference type="Proteomes" id="UP000190080"/>
    </source>
</evidence>
<dbReference type="RefSeq" id="WP_079422277.1">
    <property type="nucleotide sequence ID" value="NZ_MZGV01000006.1"/>
</dbReference>
<dbReference type="SUPFAM" id="SSF101386">
    <property type="entry name" value="all-alpha NTP pyrophosphatases"/>
    <property type="match status" value="1"/>
</dbReference>
<keyword evidence="3" id="KW-1185">Reference proteome</keyword>
<dbReference type="Gene3D" id="1.10.287.1080">
    <property type="entry name" value="MazG-like"/>
    <property type="match status" value="1"/>
</dbReference>
<evidence type="ECO:0000313" key="2">
    <source>
        <dbReference type="EMBL" id="OPJ63968.1"/>
    </source>
</evidence>
<name>A0A1V4IV85_9CLOT</name>
<organism evidence="2 3">
    <name type="scientific">Clostridium oryzae</name>
    <dbReference type="NCBI Taxonomy" id="1450648"/>
    <lineage>
        <taxon>Bacteria</taxon>
        <taxon>Bacillati</taxon>
        <taxon>Bacillota</taxon>
        <taxon>Clostridia</taxon>
        <taxon>Eubacteriales</taxon>
        <taxon>Clostridiaceae</taxon>
        <taxon>Clostridium</taxon>
    </lineage>
</organism>
<keyword evidence="2" id="KW-0378">Hydrolase</keyword>
<sequence>MTNSKDLCVSEMLRLQKELWEKHKDSWAPIEPQYGKSFILYMIEEIGEVIAIIKKKGEEDIMNDPAVRKHFVEELGDVMMYYMDVLNRFKVSPEEFSSEYLKKFETNMNRDYEKQYKNLI</sequence>
<comment type="caution">
    <text evidence="2">The sequence shown here is derived from an EMBL/GenBank/DDBJ whole genome shotgun (WGS) entry which is preliminary data.</text>
</comment>
<evidence type="ECO:0000259" key="1">
    <source>
        <dbReference type="Pfam" id="PF03819"/>
    </source>
</evidence>
<dbReference type="AlphaFoldDB" id="A0A1V4IV85"/>